<dbReference type="SUPFAM" id="SSF53098">
    <property type="entry name" value="Ribonuclease H-like"/>
    <property type="match status" value="1"/>
</dbReference>
<accession>A0A2Z6P4U9</accession>
<dbReference type="InterPro" id="IPR012337">
    <property type="entry name" value="RNaseH-like_sf"/>
</dbReference>
<dbReference type="GO" id="GO:0003676">
    <property type="term" value="F:nucleic acid binding"/>
    <property type="evidence" value="ECO:0007669"/>
    <property type="project" value="InterPro"/>
</dbReference>
<dbReference type="Proteomes" id="UP000242715">
    <property type="component" value="Unassembled WGS sequence"/>
</dbReference>
<evidence type="ECO:0000313" key="2">
    <source>
        <dbReference type="EMBL" id="GAU49613.1"/>
    </source>
</evidence>
<evidence type="ECO:0000313" key="3">
    <source>
        <dbReference type="Proteomes" id="UP000242715"/>
    </source>
</evidence>
<reference evidence="3" key="1">
    <citation type="journal article" date="2017" name="Front. Plant Sci.">
        <title>Climate Clever Clovers: New Paradigm to Reduce the Environmental Footprint of Ruminants by Breeding Low Methanogenic Forages Utilizing Haplotype Variation.</title>
        <authorList>
            <person name="Kaur P."/>
            <person name="Appels R."/>
            <person name="Bayer P.E."/>
            <person name="Keeble-Gagnere G."/>
            <person name="Wang J."/>
            <person name="Hirakawa H."/>
            <person name="Shirasawa K."/>
            <person name="Vercoe P."/>
            <person name="Stefanova K."/>
            <person name="Durmic Z."/>
            <person name="Nichols P."/>
            <person name="Revell C."/>
            <person name="Isobe S.N."/>
            <person name="Edwards D."/>
            <person name="Erskine W."/>
        </authorList>
    </citation>
    <scope>NUCLEOTIDE SEQUENCE [LARGE SCALE GENOMIC DNA]</scope>
    <source>
        <strain evidence="3">cv. Daliak</strain>
    </source>
</reference>
<dbReference type="OrthoDB" id="1436518at2759"/>
<protein>
    <recommendedName>
        <fullName evidence="1">RNase H type-1 domain-containing protein</fullName>
    </recommendedName>
</protein>
<keyword evidence="3" id="KW-1185">Reference proteome</keyword>
<dbReference type="InterPro" id="IPR036397">
    <property type="entry name" value="RNaseH_sf"/>
</dbReference>
<dbReference type="Gene3D" id="3.30.420.10">
    <property type="entry name" value="Ribonuclease H-like superfamily/Ribonuclease H"/>
    <property type="match status" value="1"/>
</dbReference>
<dbReference type="PANTHER" id="PTHR47074:SF48">
    <property type="entry name" value="POLYNUCLEOTIDYL TRANSFERASE, RIBONUCLEASE H-LIKE SUPERFAMILY PROTEIN"/>
    <property type="match status" value="1"/>
</dbReference>
<organism evidence="2 3">
    <name type="scientific">Trifolium subterraneum</name>
    <name type="common">Subterranean clover</name>
    <dbReference type="NCBI Taxonomy" id="3900"/>
    <lineage>
        <taxon>Eukaryota</taxon>
        <taxon>Viridiplantae</taxon>
        <taxon>Streptophyta</taxon>
        <taxon>Embryophyta</taxon>
        <taxon>Tracheophyta</taxon>
        <taxon>Spermatophyta</taxon>
        <taxon>Magnoliopsida</taxon>
        <taxon>eudicotyledons</taxon>
        <taxon>Gunneridae</taxon>
        <taxon>Pentapetalae</taxon>
        <taxon>rosids</taxon>
        <taxon>fabids</taxon>
        <taxon>Fabales</taxon>
        <taxon>Fabaceae</taxon>
        <taxon>Papilionoideae</taxon>
        <taxon>50 kb inversion clade</taxon>
        <taxon>NPAAA clade</taxon>
        <taxon>Hologalegina</taxon>
        <taxon>IRL clade</taxon>
        <taxon>Trifolieae</taxon>
        <taxon>Trifolium</taxon>
    </lineage>
</organism>
<dbReference type="InterPro" id="IPR002156">
    <property type="entry name" value="RNaseH_domain"/>
</dbReference>
<dbReference type="Pfam" id="PF13456">
    <property type="entry name" value="RVT_3"/>
    <property type="match status" value="1"/>
</dbReference>
<proteinExistence type="predicted"/>
<name>A0A2Z6P4U9_TRISU</name>
<dbReference type="PANTHER" id="PTHR47074">
    <property type="entry name" value="BNAC02G40300D PROTEIN"/>
    <property type="match status" value="1"/>
</dbReference>
<evidence type="ECO:0000259" key="1">
    <source>
        <dbReference type="Pfam" id="PF13456"/>
    </source>
</evidence>
<gene>
    <name evidence="2" type="ORF">TSUD_407720</name>
</gene>
<dbReference type="EMBL" id="DF974597">
    <property type="protein sequence ID" value="GAU49613.1"/>
    <property type="molecule type" value="Genomic_DNA"/>
</dbReference>
<dbReference type="GO" id="GO:0004523">
    <property type="term" value="F:RNA-DNA hybrid ribonuclease activity"/>
    <property type="evidence" value="ECO:0007669"/>
    <property type="project" value="InterPro"/>
</dbReference>
<dbReference type="InterPro" id="IPR052929">
    <property type="entry name" value="RNase_H-like_EbsB-rel"/>
</dbReference>
<feature type="domain" description="RNase H type-1" evidence="1">
    <location>
        <begin position="85"/>
        <end position="207"/>
    </location>
</feature>
<dbReference type="CDD" id="cd06222">
    <property type="entry name" value="RNase_H_like"/>
    <property type="match status" value="1"/>
</dbReference>
<dbReference type="AlphaFoldDB" id="A0A2Z6P4U9"/>
<sequence length="235" mass="26556">MLNNSSSTSMQLISTITYSIWLARNKKVFQNKYTPADEVVARALNSLTEYQKHLVEYRLHSKQATSSDHNNICWSPPPLNCLKLNVDAHLNDDGRWGFGLILRRTDRRYVGAATRMCAGSHDVAMAEATGLKQALQFIETNHLSNTIVELDAKIIVQAVNCNKFPRSNWGRIASQCARFLSQSSNTISIGWVNRKGNTTAHRLARWALVEPNKNWFFDFPSCIQPYIRKDIGGVS</sequence>
<dbReference type="InterPro" id="IPR044730">
    <property type="entry name" value="RNase_H-like_dom_plant"/>
</dbReference>